<dbReference type="AlphaFoldDB" id="A0A060RC70"/>
<dbReference type="PANTHER" id="PTHR44591:SF3">
    <property type="entry name" value="RESPONSE REGULATORY DOMAIN-CONTAINING PROTEIN"/>
    <property type="match status" value="1"/>
</dbReference>
<dbReference type="OrthoDB" id="9813025at2"/>
<dbReference type="PANTHER" id="PTHR44591">
    <property type="entry name" value="STRESS RESPONSE REGULATOR PROTEIN 1"/>
    <property type="match status" value="1"/>
</dbReference>
<dbReference type="InterPro" id="IPR017850">
    <property type="entry name" value="Alkaline_phosphatase_core_sf"/>
</dbReference>
<dbReference type="Pfam" id="PF08665">
    <property type="entry name" value="PglZ"/>
    <property type="match status" value="1"/>
</dbReference>
<dbReference type="InterPro" id="IPR001789">
    <property type="entry name" value="Sig_transdc_resp-reg_receiver"/>
</dbReference>
<dbReference type="EMBL" id="HG934468">
    <property type="protein sequence ID" value="CDN31358.1"/>
    <property type="molecule type" value="Genomic_DNA"/>
</dbReference>
<dbReference type="SUPFAM" id="SSF52172">
    <property type="entry name" value="CheY-like"/>
    <property type="match status" value="1"/>
</dbReference>
<proteinExistence type="predicted"/>
<dbReference type="SMART" id="SM00448">
    <property type="entry name" value="REC"/>
    <property type="match status" value="1"/>
</dbReference>
<gene>
    <name evidence="4" type="ORF">BN938_1265</name>
</gene>
<dbReference type="CDD" id="cd00156">
    <property type="entry name" value="REC"/>
    <property type="match status" value="1"/>
</dbReference>
<evidence type="ECO:0000259" key="3">
    <source>
        <dbReference type="PROSITE" id="PS50110"/>
    </source>
</evidence>
<dbReference type="PROSITE" id="PS50110">
    <property type="entry name" value="RESPONSE_REGULATORY"/>
    <property type="match status" value="1"/>
</dbReference>
<dbReference type="PATRIC" id="fig|1433126.3.peg.1256"/>
<dbReference type="HOGENOM" id="CLU_527616_0_0_10"/>
<dbReference type="STRING" id="1433126.BN938_1265"/>
<name>A0A060RC70_9BACT</name>
<dbReference type="Proteomes" id="UP000027616">
    <property type="component" value="Chromosome I"/>
</dbReference>
<protein>
    <submittedName>
        <fullName evidence="4">Response regulator</fullName>
    </submittedName>
</protein>
<dbReference type="InterPro" id="IPR011006">
    <property type="entry name" value="CheY-like_superfamily"/>
</dbReference>
<dbReference type="KEGG" id="rbc:BN938_1265"/>
<dbReference type="Gene3D" id="3.40.720.10">
    <property type="entry name" value="Alkaline Phosphatase, subunit A"/>
    <property type="match status" value="1"/>
</dbReference>
<accession>A0A060RC70</accession>
<feature type="domain" description="Response regulatory" evidence="3">
    <location>
        <begin position="4"/>
        <end position="118"/>
    </location>
</feature>
<keyword evidence="1 2" id="KW-0597">Phosphoprotein</keyword>
<reference evidence="4 5" key="1">
    <citation type="journal article" date="2015" name="Genome Announc.">
        <title>Complete Genome Sequence of the Novel Leech Symbiont Mucinivorans hirudinis M3T.</title>
        <authorList>
            <person name="Nelson M.C."/>
            <person name="Bomar L."/>
            <person name="Graf J."/>
        </authorList>
    </citation>
    <scope>NUCLEOTIDE SEQUENCE [LARGE SCALE GENOMIC DNA]</scope>
    <source>
        <strain evidence="5">M3</strain>
    </source>
</reference>
<dbReference type="SUPFAM" id="SSF53649">
    <property type="entry name" value="Alkaline phosphatase-like"/>
    <property type="match status" value="1"/>
</dbReference>
<dbReference type="Gene3D" id="3.40.50.2300">
    <property type="match status" value="1"/>
</dbReference>
<evidence type="ECO:0000256" key="2">
    <source>
        <dbReference type="PROSITE-ProRule" id="PRU00169"/>
    </source>
</evidence>
<evidence type="ECO:0000313" key="5">
    <source>
        <dbReference type="Proteomes" id="UP000027616"/>
    </source>
</evidence>
<dbReference type="InterPro" id="IPR050595">
    <property type="entry name" value="Bact_response_regulator"/>
</dbReference>
<dbReference type="GO" id="GO:0000160">
    <property type="term" value="P:phosphorelay signal transduction system"/>
    <property type="evidence" value="ECO:0007669"/>
    <property type="project" value="InterPro"/>
</dbReference>
<evidence type="ECO:0000313" key="4">
    <source>
        <dbReference type="EMBL" id="CDN31358.1"/>
    </source>
</evidence>
<keyword evidence="5" id="KW-1185">Reference proteome</keyword>
<organism evidence="4 5">
    <name type="scientific">Mucinivorans hirudinis</name>
    <dbReference type="NCBI Taxonomy" id="1433126"/>
    <lineage>
        <taxon>Bacteria</taxon>
        <taxon>Pseudomonadati</taxon>
        <taxon>Bacteroidota</taxon>
        <taxon>Bacteroidia</taxon>
        <taxon>Bacteroidales</taxon>
        <taxon>Rikenellaceae</taxon>
        <taxon>Mucinivorans</taxon>
    </lineage>
</organism>
<sequence length="518" mass="59899">MNAKILWVDDEIELLKPHILFLESKGYKVDTSNNGYDAIEQAQGENYDLIILDEMMPGITGLETLPRIKDVAPMTPVIMVTKSEEENIMDKAVGSKIADYLIKPVNPSQVLLSIKKNVHQQQLVTEQSTADYRSEFAAISSSLGEARTAEDWVKVYKKLVGWDIELSGSSDKGVSEILSYQRTEANTEFAKFIKKNYLGWYDNKREQDDRPTLSHHLMRGKVFPIVDNRKKTTFLLIDNFRYDQWLMIRSMVSNFYDIEREDFYYAILPTATQYARNAIFAGLTPLAIDKLMPNAWLNDSEEGGKNQYEEEFLKRLIQTSGKNYKYYFEKLIRPEAGKRLLDNMNKVYDADFSVIVYNFLDILSHARTETDIIRELAEDEVAFRSLTRSWFEHSDLYELMQRVAAKGHTLIITSDHGTMHVDNPIKVIGDRETSTNLRYKSGRNLSYNARDVFEITKPEQAELPKSNLTSSYIFAMGSDFLVYPNNYNHYVRYYKNTFQHGGISMEEMIVPFIVLDPK</sequence>
<evidence type="ECO:0000256" key="1">
    <source>
        <dbReference type="ARBA" id="ARBA00022553"/>
    </source>
</evidence>
<feature type="modified residue" description="4-aspartylphosphate" evidence="2">
    <location>
        <position position="53"/>
    </location>
</feature>
<dbReference type="eggNOG" id="COG0745">
    <property type="taxonomic scope" value="Bacteria"/>
</dbReference>
<dbReference type="Pfam" id="PF00072">
    <property type="entry name" value="Response_reg"/>
    <property type="match status" value="1"/>
</dbReference>